<dbReference type="Gene3D" id="3.30.565.10">
    <property type="entry name" value="Histidine kinase-like ATPase, C-terminal domain"/>
    <property type="match status" value="1"/>
</dbReference>
<organism evidence="10 11">
    <name type="scientific">Thelephora terrestris</name>
    <dbReference type="NCBI Taxonomy" id="56493"/>
    <lineage>
        <taxon>Eukaryota</taxon>
        <taxon>Fungi</taxon>
        <taxon>Dikarya</taxon>
        <taxon>Basidiomycota</taxon>
        <taxon>Agaricomycotina</taxon>
        <taxon>Agaricomycetes</taxon>
        <taxon>Thelephorales</taxon>
        <taxon>Thelephoraceae</taxon>
        <taxon>Thelephora</taxon>
    </lineage>
</organism>
<proteinExistence type="inferred from homology"/>
<dbReference type="Gene3D" id="1.20.140.20">
    <property type="entry name" value="Alpha-ketoacid/pyruvate dehydrogenase kinase, N-terminal domain"/>
    <property type="match status" value="1"/>
</dbReference>
<keyword evidence="2 7" id="KW-0808">Transferase</keyword>
<evidence type="ECO:0000259" key="9">
    <source>
        <dbReference type="SMART" id="SM00387"/>
    </source>
</evidence>
<gene>
    <name evidence="10" type="ORF">BJ322DRAFT_1012076</name>
</gene>
<evidence type="ECO:0000313" key="10">
    <source>
        <dbReference type="EMBL" id="KAF9780157.1"/>
    </source>
</evidence>
<feature type="domain" description="Histidine kinase/HSP90-like ATPase" evidence="9">
    <location>
        <begin position="275"/>
        <end position="446"/>
    </location>
</feature>
<accession>A0A9P6H695</accession>
<dbReference type="PANTHER" id="PTHR11947:SF25">
    <property type="entry name" value="[PYRUVATE DEHYDROGENASE (ACETYL-TRANSFERRING)] KINASE 2, MITOCHONDRIAL"/>
    <property type="match status" value="1"/>
</dbReference>
<dbReference type="Pfam" id="PF10436">
    <property type="entry name" value="BCDHK_Adom3"/>
    <property type="match status" value="1"/>
</dbReference>
<dbReference type="EMBL" id="WIUZ02000017">
    <property type="protein sequence ID" value="KAF9780157.1"/>
    <property type="molecule type" value="Genomic_DNA"/>
</dbReference>
<comment type="subcellular location">
    <subcellularLocation>
        <location evidence="7">Mitochondrion matrix</location>
    </subcellularLocation>
</comment>
<keyword evidence="5 7" id="KW-0067">ATP-binding</keyword>
<evidence type="ECO:0000256" key="3">
    <source>
        <dbReference type="ARBA" id="ARBA00022741"/>
    </source>
</evidence>
<evidence type="ECO:0000313" key="11">
    <source>
        <dbReference type="Proteomes" id="UP000736335"/>
    </source>
</evidence>
<dbReference type="PANTHER" id="PTHR11947">
    <property type="entry name" value="PYRUVATE DEHYDROGENASE KINASE"/>
    <property type="match status" value="1"/>
</dbReference>
<sequence>MFTSLPATTRRQISRSSLSSRELANCELGQPQPLRGQQRKISDHANFYRNKQLELYAVKEARRLTLRQLVWFGRFMTRERLITSANYVRTELPIRISHRLRDMQAIPYVVMTREGVSKVYELYWSAFEKLRKYPEIETLEDNTAFCAFLREMLDEHGPVIPSLSLGLSLSSHFLAPERLDSFMRRMLVSRISRRVLAEHHLALSSAFHGRDRDPDGGDHVGIIYTNLKVKDCIQRCVRYLSESADQPPEGPDPGKAFFKKPNVVIDGQLDTEFSYIREHLEYIVFELLKNSIRATALHHHAATTSPEVRATIAASKDDISIRISDQGGGLSNVKTPSDLFSFSHVRNSERLNDSRLGALRDASQSTEGLMATVAEQLDKKRSRRPVPLAGDDQPDPAQRVGADVRARIGIGLPMSNIYARYFGGSLELVSLDGWGTDVYVRLPKLGTNLEGIEV</sequence>
<keyword evidence="6 7" id="KW-0496">Mitochondrion</keyword>
<dbReference type="GO" id="GO:0005759">
    <property type="term" value="C:mitochondrial matrix"/>
    <property type="evidence" value="ECO:0007669"/>
    <property type="project" value="UniProtKB-SubCell"/>
</dbReference>
<dbReference type="EC" id="2.7.11.-" evidence="7"/>
<keyword evidence="4 7" id="KW-0418">Kinase</keyword>
<dbReference type="SUPFAM" id="SSF55874">
    <property type="entry name" value="ATPase domain of HSP90 chaperone/DNA topoisomerase II/histidine kinase"/>
    <property type="match status" value="1"/>
</dbReference>
<keyword evidence="11" id="KW-1185">Reference proteome</keyword>
<dbReference type="AlphaFoldDB" id="A0A9P6H695"/>
<evidence type="ECO:0000256" key="8">
    <source>
        <dbReference type="SAM" id="MobiDB-lite"/>
    </source>
</evidence>
<reference evidence="10" key="2">
    <citation type="submission" date="2020-11" db="EMBL/GenBank/DDBJ databases">
        <authorList>
            <consortium name="DOE Joint Genome Institute"/>
            <person name="Kuo A."/>
            <person name="Miyauchi S."/>
            <person name="Kiss E."/>
            <person name="Drula E."/>
            <person name="Kohler A."/>
            <person name="Sanchez-Garcia M."/>
            <person name="Andreopoulos B."/>
            <person name="Barry K.W."/>
            <person name="Bonito G."/>
            <person name="Buee M."/>
            <person name="Carver A."/>
            <person name="Chen C."/>
            <person name="Cichocki N."/>
            <person name="Clum A."/>
            <person name="Culley D."/>
            <person name="Crous P.W."/>
            <person name="Fauchery L."/>
            <person name="Girlanda M."/>
            <person name="Hayes R."/>
            <person name="Keri Z."/>
            <person name="Labutti K."/>
            <person name="Lipzen A."/>
            <person name="Lombard V."/>
            <person name="Magnuson J."/>
            <person name="Maillard F."/>
            <person name="Morin E."/>
            <person name="Murat C."/>
            <person name="Nolan M."/>
            <person name="Ohm R."/>
            <person name="Pangilinan J."/>
            <person name="Pereira M."/>
            <person name="Perotto S."/>
            <person name="Peter M."/>
            <person name="Riley R."/>
            <person name="Sitrit Y."/>
            <person name="Stielow B."/>
            <person name="Szollosi G."/>
            <person name="Zifcakova L."/>
            <person name="Stursova M."/>
            <person name="Spatafora J.W."/>
            <person name="Tedersoo L."/>
            <person name="Vaario L.-M."/>
            <person name="Yamada A."/>
            <person name="Yan M."/>
            <person name="Wang P."/>
            <person name="Xu J."/>
            <person name="Bruns T."/>
            <person name="Baldrian P."/>
            <person name="Vilgalys R."/>
            <person name="Henrissat B."/>
            <person name="Grigoriev I.V."/>
            <person name="Hibbett D."/>
            <person name="Nagy L.G."/>
            <person name="Martin F.M."/>
        </authorList>
    </citation>
    <scope>NUCLEOTIDE SEQUENCE</scope>
    <source>
        <strain evidence="10">UH-Tt-Lm1</strain>
    </source>
</reference>
<keyword evidence="3 7" id="KW-0547">Nucleotide-binding</keyword>
<dbReference type="Proteomes" id="UP000736335">
    <property type="component" value="Unassembled WGS sequence"/>
</dbReference>
<dbReference type="GO" id="GO:0010906">
    <property type="term" value="P:regulation of glucose metabolic process"/>
    <property type="evidence" value="ECO:0007669"/>
    <property type="project" value="TreeGrafter"/>
</dbReference>
<dbReference type="InterPro" id="IPR036890">
    <property type="entry name" value="HATPase_C_sf"/>
</dbReference>
<evidence type="ECO:0000256" key="7">
    <source>
        <dbReference type="RuleBase" id="RU366032"/>
    </source>
</evidence>
<reference evidence="10" key="1">
    <citation type="journal article" date="2020" name="Nat. Commun.">
        <title>Large-scale genome sequencing of mycorrhizal fungi provides insights into the early evolution of symbiotic traits.</title>
        <authorList>
            <person name="Miyauchi S."/>
            <person name="Kiss E."/>
            <person name="Kuo A."/>
            <person name="Drula E."/>
            <person name="Kohler A."/>
            <person name="Sanchez-Garcia M."/>
            <person name="Morin E."/>
            <person name="Andreopoulos B."/>
            <person name="Barry K.W."/>
            <person name="Bonito G."/>
            <person name="Buee M."/>
            <person name="Carver A."/>
            <person name="Chen C."/>
            <person name="Cichocki N."/>
            <person name="Clum A."/>
            <person name="Culley D."/>
            <person name="Crous P.W."/>
            <person name="Fauchery L."/>
            <person name="Girlanda M."/>
            <person name="Hayes R.D."/>
            <person name="Keri Z."/>
            <person name="LaButti K."/>
            <person name="Lipzen A."/>
            <person name="Lombard V."/>
            <person name="Magnuson J."/>
            <person name="Maillard F."/>
            <person name="Murat C."/>
            <person name="Nolan M."/>
            <person name="Ohm R.A."/>
            <person name="Pangilinan J."/>
            <person name="Pereira M.F."/>
            <person name="Perotto S."/>
            <person name="Peter M."/>
            <person name="Pfister S."/>
            <person name="Riley R."/>
            <person name="Sitrit Y."/>
            <person name="Stielow J.B."/>
            <person name="Szollosi G."/>
            <person name="Zifcakova L."/>
            <person name="Stursova M."/>
            <person name="Spatafora J.W."/>
            <person name="Tedersoo L."/>
            <person name="Vaario L.M."/>
            <person name="Yamada A."/>
            <person name="Yan M."/>
            <person name="Wang P."/>
            <person name="Xu J."/>
            <person name="Bruns T."/>
            <person name="Baldrian P."/>
            <person name="Vilgalys R."/>
            <person name="Dunand C."/>
            <person name="Henrissat B."/>
            <person name="Grigoriev I.V."/>
            <person name="Hibbett D."/>
            <person name="Nagy L.G."/>
            <person name="Martin F.M."/>
        </authorList>
    </citation>
    <scope>NUCLEOTIDE SEQUENCE</scope>
    <source>
        <strain evidence="10">UH-Tt-Lm1</strain>
    </source>
</reference>
<dbReference type="SMART" id="SM00387">
    <property type="entry name" value="HATPase_c"/>
    <property type="match status" value="1"/>
</dbReference>
<dbReference type="InterPro" id="IPR039028">
    <property type="entry name" value="BCKD/PDK"/>
</dbReference>
<evidence type="ECO:0000256" key="1">
    <source>
        <dbReference type="ARBA" id="ARBA00006155"/>
    </source>
</evidence>
<comment type="similarity">
    <text evidence="1 7">Belongs to the PDK/BCKDK protein kinase family.</text>
</comment>
<evidence type="ECO:0000256" key="4">
    <source>
        <dbReference type="ARBA" id="ARBA00022777"/>
    </source>
</evidence>
<evidence type="ECO:0000256" key="5">
    <source>
        <dbReference type="ARBA" id="ARBA00022840"/>
    </source>
</evidence>
<comment type="caution">
    <text evidence="10">The sequence shown here is derived from an EMBL/GenBank/DDBJ whole genome shotgun (WGS) entry which is preliminary data.</text>
</comment>
<evidence type="ECO:0000256" key="6">
    <source>
        <dbReference type="ARBA" id="ARBA00023128"/>
    </source>
</evidence>
<dbReference type="InterPro" id="IPR036784">
    <property type="entry name" value="AK/P_DHK_N_sf"/>
</dbReference>
<protein>
    <recommendedName>
        <fullName evidence="7">Protein-serine/threonine kinase</fullName>
        <ecNumber evidence="7">2.7.11.-</ecNumber>
    </recommendedName>
</protein>
<dbReference type="GO" id="GO:0005524">
    <property type="term" value="F:ATP binding"/>
    <property type="evidence" value="ECO:0007669"/>
    <property type="project" value="UniProtKB-UniRule"/>
</dbReference>
<feature type="region of interest" description="Disordered" evidence="8">
    <location>
        <begin position="378"/>
        <end position="399"/>
    </location>
</feature>
<evidence type="ECO:0000256" key="2">
    <source>
        <dbReference type="ARBA" id="ARBA00022679"/>
    </source>
</evidence>
<dbReference type="Pfam" id="PF02518">
    <property type="entry name" value="HATPase_c"/>
    <property type="match status" value="1"/>
</dbReference>
<dbReference type="InterPro" id="IPR003594">
    <property type="entry name" value="HATPase_dom"/>
</dbReference>
<dbReference type="SUPFAM" id="SSF69012">
    <property type="entry name" value="alpha-ketoacid dehydrogenase kinase, N-terminal domain"/>
    <property type="match status" value="1"/>
</dbReference>
<name>A0A9P6H695_9AGAM</name>
<dbReference type="InterPro" id="IPR018955">
    <property type="entry name" value="BCDHK/PDK_N"/>
</dbReference>
<dbReference type="GO" id="GO:0004740">
    <property type="term" value="F:pyruvate dehydrogenase (acetyl-transferring) kinase activity"/>
    <property type="evidence" value="ECO:0007669"/>
    <property type="project" value="TreeGrafter"/>
</dbReference>
<dbReference type="OrthoDB" id="3264224at2759"/>